<evidence type="ECO:0000313" key="3">
    <source>
        <dbReference type="Proteomes" id="UP001632038"/>
    </source>
</evidence>
<dbReference type="InterPro" id="IPR036249">
    <property type="entry name" value="Thioredoxin-like_sf"/>
</dbReference>
<dbReference type="InterPro" id="IPR017937">
    <property type="entry name" value="Thioredoxin_CS"/>
</dbReference>
<dbReference type="InterPro" id="IPR013766">
    <property type="entry name" value="Thioredoxin_domain"/>
</dbReference>
<dbReference type="Proteomes" id="UP001632038">
    <property type="component" value="Unassembled WGS sequence"/>
</dbReference>
<reference evidence="3" key="1">
    <citation type="journal article" date="2024" name="IScience">
        <title>Strigolactones Initiate the Formation of Haustorium-like Structures in Castilleja.</title>
        <authorList>
            <person name="Buerger M."/>
            <person name="Peterson D."/>
            <person name="Chory J."/>
        </authorList>
    </citation>
    <scope>NUCLEOTIDE SEQUENCE [LARGE SCALE GENOMIC DNA]</scope>
</reference>
<comment type="caution">
    <text evidence="2">The sequence shown here is derived from an EMBL/GenBank/DDBJ whole genome shotgun (WGS) entry which is preliminary data.</text>
</comment>
<gene>
    <name evidence="2" type="ORF">CASFOL_037115</name>
</gene>
<proteinExistence type="predicted"/>
<evidence type="ECO:0000259" key="1">
    <source>
        <dbReference type="Pfam" id="PF00085"/>
    </source>
</evidence>
<sequence>MPPFPREGEASETRPTAAVAGVSRQRVTAASAVYVANAANDAGNGVGRISWLTVVVVNFTASWCGPCRFITHVLVEIAIKTPMLFLKKVDVDELRLEHRVCNLSRMRESSVERYKSSYIPVNWKLDTGYVSQLLRTVVGGEGFSSNRMVELGFILLCTSSIKSEIPRLRQAQFELQQLKNVVVIVNNDMTLLIGAGGEFVAT</sequence>
<accession>A0ABD3BQ92</accession>
<keyword evidence="3" id="KW-1185">Reference proteome</keyword>
<dbReference type="CDD" id="cd02947">
    <property type="entry name" value="TRX_family"/>
    <property type="match status" value="1"/>
</dbReference>
<feature type="domain" description="Thioredoxin" evidence="1">
    <location>
        <begin position="54"/>
        <end position="99"/>
    </location>
</feature>
<dbReference type="SUPFAM" id="SSF52833">
    <property type="entry name" value="Thioredoxin-like"/>
    <property type="match status" value="1"/>
</dbReference>
<dbReference type="PROSITE" id="PS00194">
    <property type="entry name" value="THIOREDOXIN_1"/>
    <property type="match status" value="1"/>
</dbReference>
<dbReference type="EMBL" id="JAVIJP010000070">
    <property type="protein sequence ID" value="KAL3618887.1"/>
    <property type="molecule type" value="Genomic_DNA"/>
</dbReference>
<organism evidence="2 3">
    <name type="scientific">Castilleja foliolosa</name>
    <dbReference type="NCBI Taxonomy" id="1961234"/>
    <lineage>
        <taxon>Eukaryota</taxon>
        <taxon>Viridiplantae</taxon>
        <taxon>Streptophyta</taxon>
        <taxon>Embryophyta</taxon>
        <taxon>Tracheophyta</taxon>
        <taxon>Spermatophyta</taxon>
        <taxon>Magnoliopsida</taxon>
        <taxon>eudicotyledons</taxon>
        <taxon>Gunneridae</taxon>
        <taxon>Pentapetalae</taxon>
        <taxon>asterids</taxon>
        <taxon>lamiids</taxon>
        <taxon>Lamiales</taxon>
        <taxon>Orobanchaceae</taxon>
        <taxon>Pedicularideae</taxon>
        <taxon>Castillejinae</taxon>
        <taxon>Castilleja</taxon>
    </lineage>
</organism>
<dbReference type="Gene3D" id="3.40.30.10">
    <property type="entry name" value="Glutaredoxin"/>
    <property type="match status" value="1"/>
</dbReference>
<dbReference type="AlphaFoldDB" id="A0ABD3BQ92"/>
<protein>
    <recommendedName>
        <fullName evidence="1">Thioredoxin domain-containing protein</fullName>
    </recommendedName>
</protein>
<name>A0ABD3BQ92_9LAMI</name>
<evidence type="ECO:0000313" key="2">
    <source>
        <dbReference type="EMBL" id="KAL3618887.1"/>
    </source>
</evidence>
<dbReference type="Pfam" id="PF00085">
    <property type="entry name" value="Thioredoxin"/>
    <property type="match status" value="1"/>
</dbReference>